<reference evidence="3" key="1">
    <citation type="submission" date="2017-02" db="UniProtKB">
        <authorList>
            <consortium name="WormBaseParasite"/>
        </authorList>
    </citation>
    <scope>IDENTIFICATION</scope>
</reference>
<gene>
    <name evidence="1" type="ORF">HPLM_LOCUS826</name>
</gene>
<sequence>MCGDHVDDNMRISMTCQGTDYRLDAAPISAAILGTVRGPPVEMVPFNGDQHRCHAVHSRRAHWISSQTGWVLVSNTLTLVLFRYIHCPGLAQAPCTGPSLHHMNAFPFLFDTTHCPELIRYGYLELQHRSIFSKSVRSDCDLLSETGQSTIDGIAITINRQLVHNHPTQRTLQRHTLVRTGSLEVAVPTAQQYAVAYPSMSDPIGDRGYAYSSVGSTFPLYLRQQVQIGHVVHNGTPCDQLLQPL</sequence>
<keyword evidence="2" id="KW-1185">Reference proteome</keyword>
<reference evidence="1 2" key="2">
    <citation type="submission" date="2018-11" db="EMBL/GenBank/DDBJ databases">
        <authorList>
            <consortium name="Pathogen Informatics"/>
        </authorList>
    </citation>
    <scope>NUCLEOTIDE SEQUENCE [LARGE SCALE GENOMIC DNA]</scope>
    <source>
        <strain evidence="1 2">MHpl1</strain>
    </source>
</reference>
<evidence type="ECO:0000313" key="3">
    <source>
        <dbReference type="WBParaSite" id="HPLM_0000082501-mRNA-1"/>
    </source>
</evidence>
<organism evidence="3">
    <name type="scientific">Haemonchus placei</name>
    <name type="common">Barber's pole worm</name>
    <dbReference type="NCBI Taxonomy" id="6290"/>
    <lineage>
        <taxon>Eukaryota</taxon>
        <taxon>Metazoa</taxon>
        <taxon>Ecdysozoa</taxon>
        <taxon>Nematoda</taxon>
        <taxon>Chromadorea</taxon>
        <taxon>Rhabditida</taxon>
        <taxon>Rhabditina</taxon>
        <taxon>Rhabditomorpha</taxon>
        <taxon>Strongyloidea</taxon>
        <taxon>Trichostrongylidae</taxon>
        <taxon>Haemonchus</taxon>
    </lineage>
</organism>
<dbReference type="EMBL" id="UZAF01000792">
    <property type="protein sequence ID" value="VDO06550.1"/>
    <property type="molecule type" value="Genomic_DNA"/>
</dbReference>
<evidence type="ECO:0000313" key="2">
    <source>
        <dbReference type="Proteomes" id="UP000268014"/>
    </source>
</evidence>
<dbReference type="AlphaFoldDB" id="A0A0N4VU58"/>
<proteinExistence type="predicted"/>
<accession>A0A0N4VU58</accession>
<dbReference type="Proteomes" id="UP000268014">
    <property type="component" value="Unassembled WGS sequence"/>
</dbReference>
<dbReference type="WBParaSite" id="HPLM_0000082501-mRNA-1">
    <property type="protein sequence ID" value="HPLM_0000082501-mRNA-1"/>
    <property type="gene ID" value="HPLM_0000082501"/>
</dbReference>
<evidence type="ECO:0000313" key="1">
    <source>
        <dbReference type="EMBL" id="VDO06550.1"/>
    </source>
</evidence>
<protein>
    <submittedName>
        <fullName evidence="1 3">Uncharacterized protein</fullName>
    </submittedName>
</protein>
<name>A0A0N4VU58_HAEPC</name>